<dbReference type="EMBL" id="JAGGKP010000011">
    <property type="protein sequence ID" value="MBP1938172.1"/>
    <property type="molecule type" value="Genomic_DNA"/>
</dbReference>
<evidence type="ECO:0000259" key="1">
    <source>
        <dbReference type="Pfam" id="PF04545"/>
    </source>
</evidence>
<accession>A0ABS4H733</accession>
<reference evidence="2 3" key="1">
    <citation type="submission" date="2021-03" db="EMBL/GenBank/DDBJ databases">
        <title>Genomic Encyclopedia of Type Strains, Phase IV (KMG-IV): sequencing the most valuable type-strain genomes for metagenomic binning, comparative biology and taxonomic classification.</title>
        <authorList>
            <person name="Goeker M."/>
        </authorList>
    </citation>
    <scope>NUCLEOTIDE SEQUENCE [LARGE SCALE GENOMIC DNA]</scope>
    <source>
        <strain evidence="2 3">DSM 23491</strain>
    </source>
</reference>
<dbReference type="SUPFAM" id="SSF88659">
    <property type="entry name" value="Sigma3 and sigma4 domains of RNA polymerase sigma factors"/>
    <property type="match status" value="1"/>
</dbReference>
<dbReference type="GO" id="GO:0003677">
    <property type="term" value="F:DNA binding"/>
    <property type="evidence" value="ECO:0007669"/>
    <property type="project" value="UniProtKB-KW"/>
</dbReference>
<dbReference type="InterPro" id="IPR036388">
    <property type="entry name" value="WH-like_DNA-bd_sf"/>
</dbReference>
<dbReference type="InterPro" id="IPR013324">
    <property type="entry name" value="RNA_pol_sigma_r3/r4-like"/>
</dbReference>
<comment type="caution">
    <text evidence="2">The sequence shown here is derived from an EMBL/GenBank/DDBJ whole genome shotgun (WGS) entry which is preliminary data.</text>
</comment>
<evidence type="ECO:0000313" key="2">
    <source>
        <dbReference type="EMBL" id="MBP1938172.1"/>
    </source>
</evidence>
<feature type="domain" description="RNA polymerase sigma-70 region 4" evidence="1">
    <location>
        <begin position="88"/>
        <end position="132"/>
    </location>
</feature>
<dbReference type="RefSeq" id="WP_245252438.1">
    <property type="nucleotide sequence ID" value="NZ_CBCRVE010000004.1"/>
</dbReference>
<keyword evidence="2" id="KW-0238">DNA-binding</keyword>
<dbReference type="InterPro" id="IPR007630">
    <property type="entry name" value="RNA_pol_sigma70_r4"/>
</dbReference>
<protein>
    <submittedName>
        <fullName evidence="2">DNA-binding protein (UPF0251 family)</fullName>
    </submittedName>
</protein>
<name>A0ABS4H733_9BACL</name>
<gene>
    <name evidence="2" type="ORF">J2Z20_003091</name>
</gene>
<dbReference type="Gene3D" id="1.10.10.10">
    <property type="entry name" value="Winged helix-like DNA-binding domain superfamily/Winged helix DNA-binding domain"/>
    <property type="match status" value="1"/>
</dbReference>
<dbReference type="Proteomes" id="UP001519273">
    <property type="component" value="Unassembled WGS sequence"/>
</dbReference>
<dbReference type="Pfam" id="PF04545">
    <property type="entry name" value="Sigma70_r4"/>
    <property type="match status" value="1"/>
</dbReference>
<proteinExistence type="predicted"/>
<sequence>MEREACTLVNTRDINKGAGRRRSRNMGHVKVDTEKQTRNYTVKYALNDAAGVKALLRDRHRISSARFRGDTAASDILIDLHSAINSAGLTDRQTEAVAWVYGVDLTQAKAAEIMGIAQPTVKQAVDEAAAKIASVYERWDYGAIDVEYEEITEGEAA</sequence>
<evidence type="ECO:0000313" key="3">
    <source>
        <dbReference type="Proteomes" id="UP001519273"/>
    </source>
</evidence>
<organism evidence="2 3">
    <name type="scientific">Paenibacillus sediminis</name>
    <dbReference type="NCBI Taxonomy" id="664909"/>
    <lineage>
        <taxon>Bacteria</taxon>
        <taxon>Bacillati</taxon>
        <taxon>Bacillota</taxon>
        <taxon>Bacilli</taxon>
        <taxon>Bacillales</taxon>
        <taxon>Paenibacillaceae</taxon>
        <taxon>Paenibacillus</taxon>
    </lineage>
</organism>
<keyword evidence="3" id="KW-1185">Reference proteome</keyword>